<reference evidence="2" key="1">
    <citation type="journal article" date="2021" name="Mol. Plant Microbe Interact.">
        <title>Complete Genome Sequence of the Plant-Pathogenic Fungus Colletotrichum lupini.</title>
        <authorList>
            <person name="Baroncelli R."/>
            <person name="Pensec F."/>
            <person name="Da Lio D."/>
            <person name="Boufleur T."/>
            <person name="Vicente I."/>
            <person name="Sarrocco S."/>
            <person name="Picot A."/>
            <person name="Baraldi E."/>
            <person name="Sukno S."/>
            <person name="Thon M."/>
            <person name="Le Floch G."/>
        </authorList>
    </citation>
    <scope>NUCLEOTIDE SEQUENCE</scope>
    <source>
        <strain evidence="2">IMI 504893</strain>
    </source>
</reference>
<keyword evidence="3" id="KW-1185">Reference proteome</keyword>
<gene>
    <name evidence="2" type="ORF">CLUP02_13448</name>
</gene>
<dbReference type="AlphaFoldDB" id="A0A9Q8T2G3"/>
<sequence>MGTNLAAPNITTRKPGYPPRGFALGSRGLFQGIGKRQASRKTPHPPVLSHYSQTAGHRNPGPGMIATGNMASEVPHRSEPKNIRKLSPSPLLFFVFLPSAVQRLSSVPNARCRYDQYAEYLQNAEMTKTTTHEFKPFQTKPRSFMVHPARYDEPRTTASETLPIDPLGLPEKGRDPPMDELTFPWRQRAEGFGRLPIYEQWRLPTIRCCSLHEKRHQASLVESIFCLFSSHNIGNQTKYSHRTSTTSQFSLPRPNFDRTLATNGASYGRLQEALC</sequence>
<evidence type="ECO:0000313" key="2">
    <source>
        <dbReference type="EMBL" id="UQC87927.1"/>
    </source>
</evidence>
<proteinExistence type="predicted"/>
<dbReference type="KEGG" id="clup:CLUP02_13448"/>
<dbReference type="Proteomes" id="UP000830671">
    <property type="component" value="Chromosome 7"/>
</dbReference>
<evidence type="ECO:0000313" key="3">
    <source>
        <dbReference type="Proteomes" id="UP000830671"/>
    </source>
</evidence>
<organism evidence="2 3">
    <name type="scientific">Colletotrichum lupini</name>
    <dbReference type="NCBI Taxonomy" id="145971"/>
    <lineage>
        <taxon>Eukaryota</taxon>
        <taxon>Fungi</taxon>
        <taxon>Dikarya</taxon>
        <taxon>Ascomycota</taxon>
        <taxon>Pezizomycotina</taxon>
        <taxon>Sordariomycetes</taxon>
        <taxon>Hypocreomycetidae</taxon>
        <taxon>Glomerellales</taxon>
        <taxon>Glomerellaceae</taxon>
        <taxon>Colletotrichum</taxon>
        <taxon>Colletotrichum acutatum species complex</taxon>
    </lineage>
</organism>
<dbReference type="RefSeq" id="XP_049149533.1">
    <property type="nucleotide sequence ID" value="XM_049292387.1"/>
</dbReference>
<dbReference type="EMBL" id="CP019479">
    <property type="protein sequence ID" value="UQC87927.1"/>
    <property type="molecule type" value="Genomic_DNA"/>
</dbReference>
<dbReference type="GeneID" id="73347397"/>
<evidence type="ECO:0000256" key="1">
    <source>
        <dbReference type="SAM" id="MobiDB-lite"/>
    </source>
</evidence>
<protein>
    <submittedName>
        <fullName evidence="2">Uncharacterized protein</fullName>
    </submittedName>
</protein>
<name>A0A9Q8T2G3_9PEZI</name>
<feature type="region of interest" description="Disordered" evidence="1">
    <location>
        <begin position="35"/>
        <end position="59"/>
    </location>
</feature>
<accession>A0A9Q8T2G3</accession>